<keyword evidence="3" id="KW-1185">Reference proteome</keyword>
<evidence type="ECO:0000313" key="2">
    <source>
        <dbReference type="EMBL" id="KIE43991.1"/>
    </source>
</evidence>
<sequence>MPIRLGEMLIKSGMITHAQLDEALKGQVIFGGRLGTNLIEMGVIGEEELARVLSEKLRVPYADPDELMAVPDHLLTLVPRDMVERHKIVPLGVDGRRLRLVMADPSDLPAIDEIAFRTGFVIVPMVAPEIRLFMALEKYYGIRREVRALPVSETLGGRRVCTYGPTRPAEQPMPRDVVDFSTLPGDGEYLPWEGGDTAGNRIEAAERYTIDTLSRTLADCRERDAVADALVDCAGRLFGRAGLLLVMRDVAAGWEAAAGPGRLREFGQLRISLQEASQVRTVVEGRSVYLGPPGLSPADRRLAEALGGAGAPGLLLVPMVMGRRVVTILCAAGEIASLGARLSEAQTIARKGVLAFEILILRGKILMT</sequence>
<name>A0A0C1R0J2_9BACT</name>
<dbReference type="PANTHER" id="PTHR30258">
    <property type="entry name" value="TYPE II SECRETION SYSTEM PROTEIN GSPE-RELATED"/>
    <property type="match status" value="1"/>
</dbReference>
<comment type="caution">
    <text evidence="2">The sequence shown here is derived from an EMBL/GenBank/DDBJ whole genome shotgun (WGS) entry which is preliminary data.</text>
</comment>
<dbReference type="Gene3D" id="3.30.300.160">
    <property type="entry name" value="Type II secretion system, protein E, N-terminal domain"/>
    <property type="match status" value="1"/>
</dbReference>
<dbReference type="RefSeq" id="WP_039647861.1">
    <property type="nucleotide sequence ID" value="NZ_JXBL01000001.1"/>
</dbReference>
<dbReference type="AlphaFoldDB" id="A0A0C1R0J2"/>
<proteinExistence type="predicted"/>
<dbReference type="InterPro" id="IPR007831">
    <property type="entry name" value="T2SS_GspE_N"/>
</dbReference>
<evidence type="ECO:0000259" key="1">
    <source>
        <dbReference type="Pfam" id="PF05157"/>
    </source>
</evidence>
<dbReference type="Proteomes" id="UP000031433">
    <property type="component" value="Unassembled WGS sequence"/>
</dbReference>
<protein>
    <submittedName>
        <fullName evidence="2">General secretion pathway protein GspE</fullName>
    </submittedName>
</protein>
<dbReference type="EMBL" id="JXBL01000001">
    <property type="protein sequence ID" value="KIE43991.1"/>
    <property type="molecule type" value="Genomic_DNA"/>
</dbReference>
<dbReference type="InterPro" id="IPR037257">
    <property type="entry name" value="T2SS_E_N_sf"/>
</dbReference>
<reference evidence="2 3" key="1">
    <citation type="submission" date="2015-01" db="EMBL/GenBank/DDBJ databases">
        <title>Genome sequence of the anaerobic bacterium Geobacter soli GSS01, a dissimilatory Fe(III) reducer from soil.</title>
        <authorList>
            <person name="Yang G."/>
            <person name="Zhou S."/>
        </authorList>
    </citation>
    <scope>NUCLEOTIDE SEQUENCE [LARGE SCALE GENOMIC DNA]</scope>
    <source>
        <strain evidence="2 3">GSS01</strain>
    </source>
</reference>
<feature type="domain" description="Type II secretion system protein GspE N-terminal" evidence="1">
    <location>
        <begin position="57"/>
        <end position="144"/>
    </location>
</feature>
<dbReference type="PANTHER" id="PTHR30258:SF1">
    <property type="entry name" value="PROTEIN TRANSPORT PROTEIN HOFB HOMOLOG"/>
    <property type="match status" value="1"/>
</dbReference>
<accession>A0A0C1R0J2</accession>
<dbReference type="Pfam" id="PF05157">
    <property type="entry name" value="MshEN"/>
    <property type="match status" value="1"/>
</dbReference>
<dbReference type="GO" id="GO:0016887">
    <property type="term" value="F:ATP hydrolysis activity"/>
    <property type="evidence" value="ECO:0007669"/>
    <property type="project" value="TreeGrafter"/>
</dbReference>
<gene>
    <name evidence="2" type="ORF">SE37_15870</name>
</gene>
<evidence type="ECO:0000313" key="3">
    <source>
        <dbReference type="Proteomes" id="UP000031433"/>
    </source>
</evidence>
<dbReference type="GO" id="GO:0005886">
    <property type="term" value="C:plasma membrane"/>
    <property type="evidence" value="ECO:0007669"/>
    <property type="project" value="TreeGrafter"/>
</dbReference>
<dbReference type="SUPFAM" id="SSF160246">
    <property type="entry name" value="EspE N-terminal domain-like"/>
    <property type="match status" value="1"/>
</dbReference>
<dbReference type="FunFam" id="3.30.300.160:FF:000002">
    <property type="entry name" value="Type II secretion system protein E"/>
    <property type="match status" value="1"/>
</dbReference>
<organism evidence="2 3">
    <name type="scientific">Geobacter soli</name>
    <dbReference type="NCBI Taxonomy" id="1510391"/>
    <lineage>
        <taxon>Bacteria</taxon>
        <taxon>Pseudomonadati</taxon>
        <taxon>Thermodesulfobacteriota</taxon>
        <taxon>Desulfuromonadia</taxon>
        <taxon>Geobacterales</taxon>
        <taxon>Geobacteraceae</taxon>
        <taxon>Geobacter</taxon>
    </lineage>
</organism>